<dbReference type="AlphaFoldDB" id="A0A4D6HTG1"/>
<proteinExistence type="predicted"/>
<dbReference type="Gene3D" id="3.90.1200.10">
    <property type="match status" value="1"/>
</dbReference>
<accession>A0A4D6HTG1</accession>
<dbReference type="Pfam" id="PF01636">
    <property type="entry name" value="APH"/>
    <property type="match status" value="1"/>
</dbReference>
<dbReference type="GO" id="GO:0016740">
    <property type="term" value="F:transferase activity"/>
    <property type="evidence" value="ECO:0007669"/>
    <property type="project" value="UniProtKB-KW"/>
</dbReference>
<evidence type="ECO:0000313" key="2">
    <source>
        <dbReference type="EMBL" id="QCC56398.1"/>
    </source>
</evidence>
<dbReference type="PANTHER" id="PTHR21310:SF15">
    <property type="entry name" value="AMINOGLYCOSIDE PHOSPHOTRANSFERASE DOMAIN-CONTAINING PROTEIN"/>
    <property type="match status" value="1"/>
</dbReference>
<dbReference type="SUPFAM" id="SSF56112">
    <property type="entry name" value="Protein kinase-like (PK-like)"/>
    <property type="match status" value="1"/>
</dbReference>
<dbReference type="InterPro" id="IPR002575">
    <property type="entry name" value="Aminoglycoside_PTrfase"/>
</dbReference>
<dbReference type="InterPro" id="IPR051678">
    <property type="entry name" value="AGP_Transferase"/>
</dbReference>
<sequence>MGAADERAPESVRRVVSQVFGTSVRSCRRPAVGSVAETYLLELEGNPERVVCKVGGASVWTGAVIEPAVCRLVGNRTALAVPDVLASGRFVDAGRTTATETAAPLSRWALYEYVDGESPDPWYSQCDRTVRRRLVSDAGSILGRLHDWSTTEFAFDRTGGLERTPNHPTGLCVCDSTPPSVVDALAAVSQVLPRRSLVSQAVLCHGDFHPGNLLVTSSGRITAVLDWGNAHVAPAEYAVARAEVRFVDRFRSLPSPERARLREVFRARYRDHASLESDYPVRAPLYKSLWLAQSAINLASVARSSRGRTQIRRQLRTIVDR</sequence>
<evidence type="ECO:0000313" key="3">
    <source>
        <dbReference type="Proteomes" id="UP000296822"/>
    </source>
</evidence>
<gene>
    <name evidence="2" type="ORF">DV706_17885</name>
</gene>
<dbReference type="InterPro" id="IPR011009">
    <property type="entry name" value="Kinase-like_dom_sf"/>
</dbReference>
<reference evidence="2 3" key="1">
    <citation type="journal article" date="2019" name="Nat. Commun.">
        <title>A new type of DNA phosphorothioation-based antiviral system in archaea.</title>
        <authorList>
            <person name="Xiong L."/>
            <person name="Liu S."/>
            <person name="Chen S."/>
            <person name="Xiao Y."/>
            <person name="Zhu B."/>
            <person name="Gao Y."/>
            <person name="Zhang Y."/>
            <person name="Chen B."/>
            <person name="Luo J."/>
            <person name="Deng Z."/>
            <person name="Chen X."/>
            <person name="Wang L."/>
            <person name="Chen S."/>
        </authorList>
    </citation>
    <scope>NUCLEOTIDE SEQUENCE [LARGE SCALE GENOMIC DNA]</scope>
    <source>
        <strain evidence="2 3">JCM 10635</strain>
        <plasmid evidence="2 3">unnamed1</plasmid>
    </source>
</reference>
<feature type="domain" description="Aminoglycoside phosphotransferase" evidence="1">
    <location>
        <begin position="32"/>
        <end position="277"/>
    </location>
</feature>
<keyword evidence="2" id="KW-0808">Transferase</keyword>
<keyword evidence="2" id="KW-0614">Plasmid</keyword>
<dbReference type="GeneID" id="39853149"/>
<dbReference type="Proteomes" id="UP000296822">
    <property type="component" value="Plasmid unnamed1"/>
</dbReference>
<dbReference type="RefSeq" id="WP_006066944.1">
    <property type="nucleotide sequence ID" value="NZ_CP031306.1"/>
</dbReference>
<organism evidence="2 3">
    <name type="scientific">Natronorubrum bangense</name>
    <dbReference type="NCBI Taxonomy" id="61858"/>
    <lineage>
        <taxon>Archaea</taxon>
        <taxon>Methanobacteriati</taxon>
        <taxon>Methanobacteriota</taxon>
        <taxon>Stenosarchaea group</taxon>
        <taxon>Halobacteria</taxon>
        <taxon>Halobacteriales</taxon>
        <taxon>Natrialbaceae</taxon>
        <taxon>Natronorubrum</taxon>
    </lineage>
</organism>
<name>A0A4D6HTG1_9EURY</name>
<dbReference type="KEGG" id="nbg:DV706_17885"/>
<geneLocation type="plasmid" evidence="2">
    <name>unnamed1</name>
</geneLocation>
<dbReference type="PANTHER" id="PTHR21310">
    <property type="entry name" value="AMINOGLYCOSIDE PHOSPHOTRANSFERASE-RELATED-RELATED"/>
    <property type="match status" value="1"/>
</dbReference>
<dbReference type="EMBL" id="CP031306">
    <property type="protein sequence ID" value="QCC56398.1"/>
    <property type="molecule type" value="Genomic_DNA"/>
</dbReference>
<evidence type="ECO:0000259" key="1">
    <source>
        <dbReference type="Pfam" id="PF01636"/>
    </source>
</evidence>
<protein>
    <submittedName>
        <fullName evidence="2">Aminoglycoside phosphotransferase family protein</fullName>
    </submittedName>
</protein>